<dbReference type="EMBL" id="FNVA01000001">
    <property type="protein sequence ID" value="SEF57880.1"/>
    <property type="molecule type" value="Genomic_DNA"/>
</dbReference>
<keyword evidence="3" id="KW-0012">Acyltransferase</keyword>
<dbReference type="GO" id="GO:0016747">
    <property type="term" value="F:acyltransferase activity, transferring groups other than amino-acyl groups"/>
    <property type="evidence" value="ECO:0007669"/>
    <property type="project" value="InterPro"/>
</dbReference>
<keyword evidence="4" id="KW-1185">Reference proteome</keyword>
<dbReference type="Proteomes" id="UP000236728">
    <property type="component" value="Unassembled WGS sequence"/>
</dbReference>
<dbReference type="OrthoDB" id="9796461at2"/>
<feature type="transmembrane region" description="Helical" evidence="1">
    <location>
        <begin position="73"/>
        <end position="91"/>
    </location>
</feature>
<dbReference type="PANTHER" id="PTHR23028">
    <property type="entry name" value="ACETYLTRANSFERASE"/>
    <property type="match status" value="1"/>
</dbReference>
<keyword evidence="1" id="KW-1133">Transmembrane helix</keyword>
<feature type="transmembrane region" description="Helical" evidence="1">
    <location>
        <begin position="274"/>
        <end position="296"/>
    </location>
</feature>
<evidence type="ECO:0000313" key="4">
    <source>
        <dbReference type="Proteomes" id="UP000236728"/>
    </source>
</evidence>
<keyword evidence="1" id="KW-0812">Transmembrane</keyword>
<evidence type="ECO:0000313" key="3">
    <source>
        <dbReference type="EMBL" id="SEF57880.1"/>
    </source>
</evidence>
<dbReference type="InterPro" id="IPR050879">
    <property type="entry name" value="Acyltransferase_3"/>
</dbReference>
<keyword evidence="3" id="KW-0808">Transferase</keyword>
<name>A0A1H5T4Y9_9BACT</name>
<feature type="transmembrane region" description="Helical" evidence="1">
    <location>
        <begin position="149"/>
        <end position="174"/>
    </location>
</feature>
<dbReference type="RefSeq" id="WP_103931406.1">
    <property type="nucleotide sequence ID" value="NZ_FNVA01000001.1"/>
</dbReference>
<keyword evidence="1" id="KW-0472">Membrane</keyword>
<protein>
    <submittedName>
        <fullName evidence="3">Peptidoglycan/LPS O-acetylase OafA/YrhL, contains acyltransferase and SGNH-hydrolase domains</fullName>
    </submittedName>
</protein>
<feature type="transmembrane region" description="Helical" evidence="1">
    <location>
        <begin position="33"/>
        <end position="52"/>
    </location>
</feature>
<proteinExistence type="predicted"/>
<dbReference type="PANTHER" id="PTHR23028:SF53">
    <property type="entry name" value="ACYL_TRANSF_3 DOMAIN-CONTAINING PROTEIN"/>
    <property type="match status" value="1"/>
</dbReference>
<sequence length="335" mass="38231">MESQRRITQLDGVRGIAILAVFFNHAYHWKLLWMGVDLFFILSGFLITDILLRRRSEGLGTYFKVFYERRVRRILPAYLLMLCVVSTWAGWDWLRHGYLYLFGMNLLDVLGIGRHEEFSTLWSLAVEEQFYMVWPFVVYFLSEKNVARVAVAILFVAPLLRGLCTPLFATGAGIYELTPFRGDLIALGACFAIVWRQRRGLIERWGRYGLLLSLAGAALLIGMSRVIPTFNTSANNRLGNVLIFEFCLVICGGVILWALGGWKIGLLQLGPLRYLGQISYSVYLFHVGFLLLLLRFTSNRNLAVLGCGLLTLAWSAASWRWFESPILRAGRWKSP</sequence>
<feature type="transmembrane region" description="Helical" evidence="1">
    <location>
        <begin position="208"/>
        <end position="227"/>
    </location>
</feature>
<feature type="domain" description="Acyltransferase 3" evidence="2">
    <location>
        <begin position="9"/>
        <end position="318"/>
    </location>
</feature>
<gene>
    <name evidence="3" type="ORF">SAMN05421819_0480</name>
</gene>
<keyword evidence="3" id="KW-0378">Hydrolase</keyword>
<dbReference type="GO" id="GO:0016787">
    <property type="term" value="F:hydrolase activity"/>
    <property type="evidence" value="ECO:0007669"/>
    <property type="project" value="UniProtKB-KW"/>
</dbReference>
<evidence type="ECO:0000259" key="2">
    <source>
        <dbReference type="Pfam" id="PF01757"/>
    </source>
</evidence>
<dbReference type="AlphaFoldDB" id="A0A1H5T4Y9"/>
<dbReference type="GO" id="GO:0016020">
    <property type="term" value="C:membrane"/>
    <property type="evidence" value="ECO:0007669"/>
    <property type="project" value="TreeGrafter"/>
</dbReference>
<dbReference type="GO" id="GO:0009103">
    <property type="term" value="P:lipopolysaccharide biosynthetic process"/>
    <property type="evidence" value="ECO:0007669"/>
    <property type="project" value="TreeGrafter"/>
</dbReference>
<accession>A0A1H5T4Y9</accession>
<reference evidence="3 4" key="1">
    <citation type="submission" date="2016-10" db="EMBL/GenBank/DDBJ databases">
        <authorList>
            <person name="de Groot N.N."/>
        </authorList>
    </citation>
    <scope>NUCLEOTIDE SEQUENCE [LARGE SCALE GENOMIC DNA]</scope>
    <source>
        <strain evidence="3 4">DSM 22489</strain>
    </source>
</reference>
<feature type="transmembrane region" description="Helical" evidence="1">
    <location>
        <begin position="239"/>
        <end position="262"/>
    </location>
</feature>
<feature type="transmembrane region" description="Helical" evidence="1">
    <location>
        <begin position="302"/>
        <end position="322"/>
    </location>
</feature>
<organism evidence="3 4">
    <name type="scientific">Bryocella elongata</name>
    <dbReference type="NCBI Taxonomy" id="863522"/>
    <lineage>
        <taxon>Bacteria</taxon>
        <taxon>Pseudomonadati</taxon>
        <taxon>Acidobacteriota</taxon>
        <taxon>Terriglobia</taxon>
        <taxon>Terriglobales</taxon>
        <taxon>Acidobacteriaceae</taxon>
        <taxon>Bryocella</taxon>
    </lineage>
</organism>
<dbReference type="InterPro" id="IPR002656">
    <property type="entry name" value="Acyl_transf_3_dom"/>
</dbReference>
<evidence type="ECO:0000256" key="1">
    <source>
        <dbReference type="SAM" id="Phobius"/>
    </source>
</evidence>
<dbReference type="Pfam" id="PF01757">
    <property type="entry name" value="Acyl_transf_3"/>
    <property type="match status" value="1"/>
</dbReference>